<evidence type="ECO:0000313" key="3">
    <source>
        <dbReference type="Proteomes" id="UP001321506"/>
    </source>
</evidence>
<keyword evidence="3" id="KW-1185">Reference proteome</keyword>
<comment type="caution">
    <text evidence="2">The sequence shown here is derived from an EMBL/GenBank/DDBJ whole genome shotgun (WGS) entry which is preliminary data.</text>
</comment>
<evidence type="ECO:0000256" key="1">
    <source>
        <dbReference type="SAM" id="Phobius"/>
    </source>
</evidence>
<feature type="transmembrane region" description="Helical" evidence="1">
    <location>
        <begin position="23"/>
        <end position="44"/>
    </location>
</feature>
<name>A0AAW6T6Z0_9MICO</name>
<keyword evidence="1" id="KW-0472">Membrane</keyword>
<reference evidence="2 3" key="1">
    <citation type="submission" date="2023-04" db="EMBL/GenBank/DDBJ databases">
        <title>Klugiella caeni sp. nov. isolated from the sludge of biochemical tank.</title>
        <authorList>
            <person name="Geng K."/>
        </authorList>
    </citation>
    <scope>NUCLEOTIDE SEQUENCE [LARGE SCALE GENOMIC DNA]</scope>
    <source>
        <strain evidence="2 3">YN-L-19</strain>
    </source>
</reference>
<organism evidence="2 3">
    <name type="scientific">Ruicaihuangia caeni</name>
    <dbReference type="NCBI Taxonomy" id="3042517"/>
    <lineage>
        <taxon>Bacteria</taxon>
        <taxon>Bacillati</taxon>
        <taxon>Actinomycetota</taxon>
        <taxon>Actinomycetes</taxon>
        <taxon>Micrococcales</taxon>
        <taxon>Microbacteriaceae</taxon>
        <taxon>Ruicaihuangia</taxon>
    </lineage>
</organism>
<keyword evidence="1" id="KW-0812">Transmembrane</keyword>
<dbReference type="AlphaFoldDB" id="A0AAW6T6Z0"/>
<protein>
    <recommendedName>
        <fullName evidence="4">DUF4760 domain-containing protein</fullName>
    </recommendedName>
</protein>
<dbReference type="RefSeq" id="WP_281489355.1">
    <property type="nucleotide sequence ID" value="NZ_JASATX010000005.1"/>
</dbReference>
<evidence type="ECO:0008006" key="4">
    <source>
        <dbReference type="Google" id="ProtNLM"/>
    </source>
</evidence>
<sequence length="197" mass="21718">MDVMLVVIGSVVLKSTELELGDALLNAGVVLLAALIGVAGLLLANQVEQWRRQQAESDLAFVHLMHAIGAHALRCEAWLSEPSYSRNLQDGSITSVFPKDRNTTFGGPIDVELQTTVDIAVLEATKRDRAVALQLAETLFHFKRARTAWQIGRFGEIVGDIRKWKTGDMSERDFVDKLRGMQLAIQAQEETFARAGS</sequence>
<evidence type="ECO:0000313" key="2">
    <source>
        <dbReference type="EMBL" id="MDI2099562.1"/>
    </source>
</evidence>
<accession>A0AAW6T6Z0</accession>
<dbReference type="Proteomes" id="UP001321506">
    <property type="component" value="Unassembled WGS sequence"/>
</dbReference>
<dbReference type="EMBL" id="JASATX010000005">
    <property type="protein sequence ID" value="MDI2099562.1"/>
    <property type="molecule type" value="Genomic_DNA"/>
</dbReference>
<keyword evidence="1" id="KW-1133">Transmembrane helix</keyword>
<gene>
    <name evidence="2" type="ORF">QF206_11365</name>
</gene>
<proteinExistence type="predicted"/>